<reference evidence="3 4" key="1">
    <citation type="journal article" date="2019" name="Sci. Rep.">
        <title>Orb-weaving spider Araneus ventricosus genome elucidates the spidroin gene catalogue.</title>
        <authorList>
            <person name="Kono N."/>
            <person name="Nakamura H."/>
            <person name="Ohtoshi R."/>
            <person name="Moran D.A.P."/>
            <person name="Shinohara A."/>
            <person name="Yoshida Y."/>
            <person name="Fujiwara M."/>
            <person name="Mori M."/>
            <person name="Tomita M."/>
            <person name="Arakawa K."/>
        </authorList>
    </citation>
    <scope>NUCLEOTIDE SEQUENCE [LARGE SCALE GENOMIC DNA]</scope>
</reference>
<dbReference type="InterPro" id="IPR036397">
    <property type="entry name" value="RNaseH_sf"/>
</dbReference>
<evidence type="ECO:0000313" key="4">
    <source>
        <dbReference type="Proteomes" id="UP000499080"/>
    </source>
</evidence>
<dbReference type="OrthoDB" id="6435389at2759"/>
<accession>A0A4Y2SEQ3</accession>
<feature type="domain" description="Integrase zinc-binding" evidence="1">
    <location>
        <begin position="17"/>
        <end position="69"/>
    </location>
</feature>
<evidence type="ECO:0000259" key="1">
    <source>
        <dbReference type="Pfam" id="PF17921"/>
    </source>
</evidence>
<evidence type="ECO:0000313" key="3">
    <source>
        <dbReference type="EMBL" id="GBN86273.1"/>
    </source>
</evidence>
<protein>
    <recommendedName>
        <fullName evidence="5">DUF5641 domain-containing protein</fullName>
    </recommendedName>
</protein>
<evidence type="ECO:0000259" key="2">
    <source>
        <dbReference type="Pfam" id="PF18701"/>
    </source>
</evidence>
<dbReference type="Proteomes" id="UP000499080">
    <property type="component" value="Unassembled WGS sequence"/>
</dbReference>
<dbReference type="EMBL" id="BGPR01021206">
    <property type="protein sequence ID" value="GBN86273.1"/>
    <property type="molecule type" value="Genomic_DNA"/>
</dbReference>
<dbReference type="InterPro" id="IPR041588">
    <property type="entry name" value="Integrase_H2C2"/>
</dbReference>
<proteinExistence type="predicted"/>
<evidence type="ECO:0008006" key="5">
    <source>
        <dbReference type="Google" id="ProtNLM"/>
    </source>
</evidence>
<dbReference type="Gene3D" id="3.30.420.10">
    <property type="entry name" value="Ribonuclease H-like superfamily/Ribonuclease H"/>
    <property type="match status" value="1"/>
</dbReference>
<name>A0A4Y2SEQ3_ARAVE</name>
<dbReference type="AlphaFoldDB" id="A0A4Y2SEQ3"/>
<dbReference type="Gene3D" id="1.10.340.70">
    <property type="match status" value="1"/>
</dbReference>
<comment type="caution">
    <text evidence="3">The sequence shown here is derived from an EMBL/GenBank/DDBJ whole genome shotgun (WGS) entry which is preliminary data.</text>
</comment>
<dbReference type="PANTHER" id="PTHR47331">
    <property type="entry name" value="PHD-TYPE DOMAIN-CONTAINING PROTEIN"/>
    <property type="match status" value="1"/>
</dbReference>
<gene>
    <name evidence="3" type="ORF">AVEN_64257_1</name>
</gene>
<dbReference type="PANTHER" id="PTHR47331:SF2">
    <property type="match status" value="1"/>
</dbReference>
<dbReference type="Pfam" id="PF17921">
    <property type="entry name" value="Integrase_H2C2"/>
    <property type="match status" value="1"/>
</dbReference>
<dbReference type="Pfam" id="PF18701">
    <property type="entry name" value="DUF5641"/>
    <property type="match status" value="1"/>
</dbReference>
<organism evidence="3 4">
    <name type="scientific">Araneus ventricosus</name>
    <name type="common">Orbweaver spider</name>
    <name type="synonym">Epeira ventricosa</name>
    <dbReference type="NCBI Taxonomy" id="182803"/>
    <lineage>
        <taxon>Eukaryota</taxon>
        <taxon>Metazoa</taxon>
        <taxon>Ecdysozoa</taxon>
        <taxon>Arthropoda</taxon>
        <taxon>Chelicerata</taxon>
        <taxon>Arachnida</taxon>
        <taxon>Araneae</taxon>
        <taxon>Araneomorphae</taxon>
        <taxon>Entelegynae</taxon>
        <taxon>Araneoidea</taxon>
        <taxon>Araneidae</taxon>
        <taxon>Araneus</taxon>
    </lineage>
</organism>
<dbReference type="GO" id="GO:0003676">
    <property type="term" value="F:nucleic acid binding"/>
    <property type="evidence" value="ECO:0007669"/>
    <property type="project" value="InterPro"/>
</dbReference>
<sequence>MVLWISVFPFCFQLKHHLTTCLIRQCHLTNCHAGVQIIAAKLRERYWIIAEKRSIRSVVKNCMVCKRFAAKSLTAPPIHLPLDRIRESAVFEIIGIDLCGPLFIKPKAKAWIVLFTCAVYRAIHLEVVTSLSTEAFIQSLRRFNDLKQTGVPDLDLVDSSKLNIRLKHCDTVRKELRSRFRKEYLSQLVQKASVKGQSLKTGDVVLVGLDNRKRIDWPMGRVEKIYPSRDGFARVA</sequence>
<feature type="domain" description="DUF5641" evidence="2">
    <location>
        <begin position="165"/>
        <end position="236"/>
    </location>
</feature>
<dbReference type="InterPro" id="IPR040676">
    <property type="entry name" value="DUF5641"/>
</dbReference>
<keyword evidence="4" id="KW-1185">Reference proteome</keyword>